<dbReference type="Proteomes" id="UP001527925">
    <property type="component" value="Unassembled WGS sequence"/>
</dbReference>
<name>A0ABR4MXV8_9FUNG</name>
<comment type="caution">
    <text evidence="2">The sequence shown here is derived from an EMBL/GenBank/DDBJ whole genome shotgun (WGS) entry which is preliminary data.</text>
</comment>
<proteinExistence type="predicted"/>
<sequence>MLRGPDTCTDTRGVCCRDGQQIIDPFALGNPTLWLLVLHNVGPMAGFLIAGLVMFGRTSRPKLRLK</sequence>
<keyword evidence="1" id="KW-0472">Membrane</keyword>
<evidence type="ECO:0000313" key="2">
    <source>
        <dbReference type="EMBL" id="KAL2912049.1"/>
    </source>
</evidence>
<dbReference type="EMBL" id="JADGIZ020000078">
    <property type="protein sequence ID" value="KAL2912049.1"/>
    <property type="molecule type" value="Genomic_DNA"/>
</dbReference>
<protein>
    <submittedName>
        <fullName evidence="2">Uncharacterized protein</fullName>
    </submittedName>
</protein>
<reference evidence="2 3" key="1">
    <citation type="submission" date="2023-09" db="EMBL/GenBank/DDBJ databases">
        <title>Pangenome analysis of Batrachochytrium dendrobatidis and related Chytrids.</title>
        <authorList>
            <person name="Yacoub M.N."/>
            <person name="Stajich J.E."/>
            <person name="James T.Y."/>
        </authorList>
    </citation>
    <scope>NUCLEOTIDE SEQUENCE [LARGE SCALE GENOMIC DNA]</scope>
    <source>
        <strain evidence="2 3">JEL0888</strain>
    </source>
</reference>
<gene>
    <name evidence="2" type="ORF">HK105_208478</name>
</gene>
<keyword evidence="3" id="KW-1185">Reference proteome</keyword>
<keyword evidence="1" id="KW-0812">Transmembrane</keyword>
<organism evidence="2 3">
    <name type="scientific">Polyrhizophydium stewartii</name>
    <dbReference type="NCBI Taxonomy" id="2732419"/>
    <lineage>
        <taxon>Eukaryota</taxon>
        <taxon>Fungi</taxon>
        <taxon>Fungi incertae sedis</taxon>
        <taxon>Chytridiomycota</taxon>
        <taxon>Chytridiomycota incertae sedis</taxon>
        <taxon>Chytridiomycetes</taxon>
        <taxon>Rhizophydiales</taxon>
        <taxon>Rhizophydiales incertae sedis</taxon>
        <taxon>Polyrhizophydium</taxon>
    </lineage>
</organism>
<accession>A0ABR4MXV8</accession>
<evidence type="ECO:0000256" key="1">
    <source>
        <dbReference type="SAM" id="Phobius"/>
    </source>
</evidence>
<evidence type="ECO:0000313" key="3">
    <source>
        <dbReference type="Proteomes" id="UP001527925"/>
    </source>
</evidence>
<feature type="transmembrane region" description="Helical" evidence="1">
    <location>
        <begin position="33"/>
        <end position="56"/>
    </location>
</feature>
<keyword evidence="1" id="KW-1133">Transmembrane helix</keyword>